<organism evidence="1">
    <name type="scientific">uncultured Phycisphaerae bacterium</name>
    <dbReference type="NCBI Taxonomy" id="904963"/>
    <lineage>
        <taxon>Bacteria</taxon>
        <taxon>Pseudomonadati</taxon>
        <taxon>Planctomycetota</taxon>
        <taxon>Phycisphaerae</taxon>
        <taxon>environmental samples</taxon>
    </lineage>
</organism>
<dbReference type="EMBL" id="CADCUQ010000519">
    <property type="protein sequence ID" value="CAA9411103.1"/>
    <property type="molecule type" value="Genomic_DNA"/>
</dbReference>
<gene>
    <name evidence="1" type="ORF">AVDCRST_MAG64-2322</name>
</gene>
<dbReference type="AlphaFoldDB" id="A0A6J4PBF5"/>
<sequence>MSSFTTPTPAAPARAAAVPGIWVHTTLDAFNARPAGGGPLAFLSAADAARVERVRQARLLIDGRHR</sequence>
<protein>
    <submittedName>
        <fullName evidence="1">Uncharacterized protein</fullName>
    </submittedName>
</protein>
<name>A0A6J4PBF5_9BACT</name>
<proteinExistence type="predicted"/>
<evidence type="ECO:0000313" key="1">
    <source>
        <dbReference type="EMBL" id="CAA9411103.1"/>
    </source>
</evidence>
<feature type="non-terminal residue" evidence="1">
    <location>
        <position position="66"/>
    </location>
</feature>
<accession>A0A6J4PBF5</accession>
<reference evidence="1" key="1">
    <citation type="submission" date="2020-02" db="EMBL/GenBank/DDBJ databases">
        <authorList>
            <person name="Meier V. D."/>
        </authorList>
    </citation>
    <scope>NUCLEOTIDE SEQUENCE</scope>
    <source>
        <strain evidence="1">AVDCRST_MAG64</strain>
    </source>
</reference>